<keyword evidence="2" id="KW-1185">Reference proteome</keyword>
<proteinExistence type="predicted"/>
<dbReference type="EMBL" id="ABCK01000006">
    <property type="protein sequence ID" value="EDM28073.1"/>
    <property type="molecule type" value="Genomic_DNA"/>
</dbReference>
<comment type="caution">
    <text evidence="1">The sequence shown here is derived from an EMBL/GenBank/DDBJ whole genome shotgun (WGS) entry which is preliminary data.</text>
</comment>
<gene>
    <name evidence="1" type="ORF">LNTAR_11991</name>
</gene>
<accession>A6DJJ9</accession>
<organism evidence="1 2">
    <name type="scientific">Lentisphaera araneosa HTCC2155</name>
    <dbReference type="NCBI Taxonomy" id="313628"/>
    <lineage>
        <taxon>Bacteria</taxon>
        <taxon>Pseudomonadati</taxon>
        <taxon>Lentisphaerota</taxon>
        <taxon>Lentisphaeria</taxon>
        <taxon>Lentisphaerales</taxon>
        <taxon>Lentisphaeraceae</taxon>
        <taxon>Lentisphaera</taxon>
    </lineage>
</organism>
<name>A6DJJ9_9BACT</name>
<evidence type="ECO:0000313" key="1">
    <source>
        <dbReference type="EMBL" id="EDM28073.1"/>
    </source>
</evidence>
<reference evidence="1 2" key="1">
    <citation type="journal article" date="2010" name="J. Bacteriol.">
        <title>Genome sequence of Lentisphaera araneosa HTCC2155T, the type species of the order Lentisphaerales in the phylum Lentisphaerae.</title>
        <authorList>
            <person name="Thrash J.C."/>
            <person name="Cho J.C."/>
            <person name="Vergin K.L."/>
            <person name="Morris R.M."/>
            <person name="Giovannoni S.J."/>
        </authorList>
    </citation>
    <scope>NUCLEOTIDE SEQUENCE [LARGE SCALE GENOMIC DNA]</scope>
    <source>
        <strain evidence="1 2">HTCC2155</strain>
    </source>
</reference>
<sequence length="236" mass="26880">MNQQKQIFFAFALYHDDNNGYFPVGKDEDDDISWDDLLGAYDGRNLTETDMNASSFQEDDNLNKAYELYQCPANIQYFDGKRVLKSYSVSRHFNNDRSVLGVMSFTNHDGDTSTPKVAWSLKLTEINKPSRFISMTEFQNQWNQLGNGGTQGTFTLGYITEKYGPTNADSTHGLDGGIKGFFPHDPKNYKLNYLHGDGHVSTRSFPNTLSHPERFFDGNNYPNQYIIDTAWNAAEE</sequence>
<protein>
    <submittedName>
        <fullName evidence="1">Uncharacterized protein</fullName>
    </submittedName>
</protein>
<dbReference type="Proteomes" id="UP000004947">
    <property type="component" value="Unassembled WGS sequence"/>
</dbReference>
<dbReference type="AlphaFoldDB" id="A6DJJ9"/>
<evidence type="ECO:0000313" key="2">
    <source>
        <dbReference type="Proteomes" id="UP000004947"/>
    </source>
</evidence>